<accession>A0A8J5K1Q8</accession>
<dbReference type="AlphaFoldDB" id="A0A8J5K1Q8"/>
<keyword evidence="2" id="KW-1185">Reference proteome</keyword>
<organism evidence="1 2">
    <name type="scientific">Homarus americanus</name>
    <name type="common">American lobster</name>
    <dbReference type="NCBI Taxonomy" id="6706"/>
    <lineage>
        <taxon>Eukaryota</taxon>
        <taxon>Metazoa</taxon>
        <taxon>Ecdysozoa</taxon>
        <taxon>Arthropoda</taxon>
        <taxon>Crustacea</taxon>
        <taxon>Multicrustacea</taxon>
        <taxon>Malacostraca</taxon>
        <taxon>Eumalacostraca</taxon>
        <taxon>Eucarida</taxon>
        <taxon>Decapoda</taxon>
        <taxon>Pleocyemata</taxon>
        <taxon>Astacidea</taxon>
        <taxon>Nephropoidea</taxon>
        <taxon>Nephropidae</taxon>
        <taxon>Homarus</taxon>
    </lineage>
</organism>
<protein>
    <submittedName>
        <fullName evidence="1">Uncharacterized protein</fullName>
    </submittedName>
</protein>
<dbReference type="EMBL" id="JAHLQT010023275">
    <property type="protein sequence ID" value="KAG7165854.1"/>
    <property type="molecule type" value="Genomic_DNA"/>
</dbReference>
<dbReference type="Proteomes" id="UP000747542">
    <property type="component" value="Unassembled WGS sequence"/>
</dbReference>
<gene>
    <name evidence="1" type="ORF">Hamer_G020887</name>
</gene>
<reference evidence="1" key="1">
    <citation type="journal article" date="2021" name="Sci. Adv.">
        <title>The American lobster genome reveals insights on longevity, neural, and immune adaptations.</title>
        <authorList>
            <person name="Polinski J.M."/>
            <person name="Zimin A.V."/>
            <person name="Clark K.F."/>
            <person name="Kohn A.B."/>
            <person name="Sadowski N."/>
            <person name="Timp W."/>
            <person name="Ptitsyn A."/>
            <person name="Khanna P."/>
            <person name="Romanova D.Y."/>
            <person name="Williams P."/>
            <person name="Greenwood S.J."/>
            <person name="Moroz L.L."/>
            <person name="Walt D.R."/>
            <person name="Bodnar A.G."/>
        </authorList>
    </citation>
    <scope>NUCLEOTIDE SEQUENCE</scope>
    <source>
        <strain evidence="1">GMGI-L3</strain>
    </source>
</reference>
<evidence type="ECO:0000313" key="2">
    <source>
        <dbReference type="Proteomes" id="UP000747542"/>
    </source>
</evidence>
<name>A0A8J5K1Q8_HOMAM</name>
<comment type="caution">
    <text evidence="1">The sequence shown here is derived from an EMBL/GenBank/DDBJ whole genome shotgun (WGS) entry which is preliminary data.</text>
</comment>
<proteinExistence type="predicted"/>
<evidence type="ECO:0000313" key="1">
    <source>
        <dbReference type="EMBL" id="KAG7165854.1"/>
    </source>
</evidence>
<sequence length="186" mass="19710">MCTVTAAVKCPTTTSFSTLAWPRASPRFLGLLPTIPPTLRMPQPGPPCPIGSPRGESHRDKCHRPCGTPSAHHACHFSAPPRASVRVWRSHEDEDSIYEEVGFQYLTSPDLDVLGRHPGIDNGSLQNSTASGENLASASATGFLGSDTVVFPNAVFPQKQPRSSAYTGVSTARVASCSLGARGRGL</sequence>